<proteinExistence type="predicted"/>
<feature type="domain" description="Dehydrogenase E1 component" evidence="7">
    <location>
        <begin position="62"/>
        <end position="307"/>
    </location>
</feature>
<dbReference type="GO" id="GO:0004739">
    <property type="term" value="F:pyruvate dehydrogenase (acetyl-transferring) activity"/>
    <property type="evidence" value="ECO:0007669"/>
    <property type="project" value="UniProtKB-EC"/>
</dbReference>
<dbReference type="PANTHER" id="PTHR11516">
    <property type="entry name" value="PYRUVATE DEHYDROGENASE E1 COMPONENT, ALPHA SUBUNIT BACTERIAL AND ORGANELLAR"/>
    <property type="match status" value="1"/>
</dbReference>
<evidence type="ECO:0000259" key="7">
    <source>
        <dbReference type="Pfam" id="PF00676"/>
    </source>
</evidence>
<reference evidence="9" key="1">
    <citation type="submission" date="2023-01" db="EMBL/GenBank/DDBJ databases">
        <title>Key to firefly adult light organ development and bioluminescence: homeobox transcription factors regulate luciferase expression and transportation to peroxisome.</title>
        <authorList>
            <person name="Fu X."/>
        </authorList>
    </citation>
    <scope>NUCLEOTIDE SEQUENCE [LARGE SCALE GENOMIC DNA]</scope>
</reference>
<evidence type="ECO:0000256" key="2">
    <source>
        <dbReference type="ARBA" id="ARBA00012281"/>
    </source>
</evidence>
<organism evidence="8 9">
    <name type="scientific">Aquatica leii</name>
    <dbReference type="NCBI Taxonomy" id="1421715"/>
    <lineage>
        <taxon>Eukaryota</taxon>
        <taxon>Metazoa</taxon>
        <taxon>Ecdysozoa</taxon>
        <taxon>Arthropoda</taxon>
        <taxon>Hexapoda</taxon>
        <taxon>Insecta</taxon>
        <taxon>Pterygota</taxon>
        <taxon>Neoptera</taxon>
        <taxon>Endopterygota</taxon>
        <taxon>Coleoptera</taxon>
        <taxon>Polyphaga</taxon>
        <taxon>Elateriformia</taxon>
        <taxon>Elateroidea</taxon>
        <taxon>Lampyridae</taxon>
        <taxon>Luciolinae</taxon>
        <taxon>Aquatica</taxon>
    </lineage>
</organism>
<dbReference type="SUPFAM" id="SSF52518">
    <property type="entry name" value="Thiamin diphosphate-binding fold (THDP-binding)"/>
    <property type="match status" value="1"/>
</dbReference>
<evidence type="ECO:0000313" key="8">
    <source>
        <dbReference type="EMBL" id="KAK4873517.1"/>
    </source>
</evidence>
<accession>A0AAN7PQY8</accession>
<dbReference type="Gene3D" id="3.40.50.970">
    <property type="match status" value="1"/>
</dbReference>
<dbReference type="GO" id="GO:0006086">
    <property type="term" value="P:pyruvate decarboxylation to acetyl-CoA"/>
    <property type="evidence" value="ECO:0007669"/>
    <property type="project" value="TreeGrafter"/>
</dbReference>
<sequence length="308" mass="33590">MMRSILLTVLLASLAVCQIHDHRVLYGPYMSQCICATAVNVKYAYDWLTIGKFVDDACFKCFLKCITNAEAIAVGIFHALRPMDTIATSYRVHGWAYLMTMNAQPVLAELLGTKTGIAKGKGGSMHMYSKRLFGGNGIVGAQVPQGAGLALAHKYKKDGGISLGIYGDGAANQGQVFESYNIAKLLSLPCVFLCENNKFAMGTSQVRGSASSTYYTRGDYVPGLWVDGNDIFTVIEATKFMIDYCSSGKGPLVVEASTYRYTGHSMSDPDTTYRTRDEIQKERQGNDPLNNLKDALIKSSAITEAEIK</sequence>
<evidence type="ECO:0000256" key="3">
    <source>
        <dbReference type="ARBA" id="ARBA00022946"/>
    </source>
</evidence>
<evidence type="ECO:0000313" key="9">
    <source>
        <dbReference type="Proteomes" id="UP001353858"/>
    </source>
</evidence>
<keyword evidence="5" id="KW-0786">Thiamine pyrophosphate</keyword>
<evidence type="ECO:0000256" key="4">
    <source>
        <dbReference type="ARBA" id="ARBA00023002"/>
    </source>
</evidence>
<dbReference type="EC" id="1.2.4.1" evidence="2"/>
<feature type="non-terminal residue" evidence="8">
    <location>
        <position position="308"/>
    </location>
</feature>
<name>A0AAN7PQY8_9COLE</name>
<feature type="chain" id="PRO_5043004395" description="pyruvate dehydrogenase (acetyl-transferring)" evidence="6">
    <location>
        <begin position="18"/>
        <end position="308"/>
    </location>
</feature>
<dbReference type="InterPro" id="IPR029061">
    <property type="entry name" value="THDP-binding"/>
</dbReference>
<feature type="signal peptide" evidence="6">
    <location>
        <begin position="1"/>
        <end position="17"/>
    </location>
</feature>
<dbReference type="AlphaFoldDB" id="A0AAN7PQY8"/>
<keyword evidence="9" id="KW-1185">Reference proteome</keyword>
<dbReference type="EMBL" id="JARPUR010000007">
    <property type="protein sequence ID" value="KAK4873517.1"/>
    <property type="molecule type" value="Genomic_DNA"/>
</dbReference>
<keyword evidence="4" id="KW-0560">Oxidoreductase</keyword>
<comment type="caution">
    <text evidence="8">The sequence shown here is derived from an EMBL/GenBank/DDBJ whole genome shotgun (WGS) entry which is preliminary data.</text>
</comment>
<evidence type="ECO:0000256" key="1">
    <source>
        <dbReference type="ARBA" id="ARBA00001964"/>
    </source>
</evidence>
<dbReference type="InterPro" id="IPR050642">
    <property type="entry name" value="PDH_E1_Alpha_Subunit"/>
</dbReference>
<protein>
    <recommendedName>
        <fullName evidence="2">pyruvate dehydrogenase (acetyl-transferring)</fullName>
        <ecNumber evidence="2">1.2.4.1</ecNumber>
    </recommendedName>
</protein>
<dbReference type="FunFam" id="3.40.50.970:FF:000013">
    <property type="entry name" value="Pyruvate dehydrogenase E1 component subunit alpha"/>
    <property type="match status" value="1"/>
</dbReference>
<dbReference type="Proteomes" id="UP001353858">
    <property type="component" value="Unassembled WGS sequence"/>
</dbReference>
<dbReference type="Pfam" id="PF00676">
    <property type="entry name" value="E1_dh"/>
    <property type="match status" value="1"/>
</dbReference>
<keyword evidence="3" id="KW-0809">Transit peptide</keyword>
<evidence type="ECO:0000256" key="5">
    <source>
        <dbReference type="ARBA" id="ARBA00023052"/>
    </source>
</evidence>
<keyword evidence="6" id="KW-0732">Signal</keyword>
<evidence type="ECO:0000256" key="6">
    <source>
        <dbReference type="SAM" id="SignalP"/>
    </source>
</evidence>
<dbReference type="CDD" id="cd02000">
    <property type="entry name" value="TPP_E1_PDC_ADC_BCADC"/>
    <property type="match status" value="1"/>
</dbReference>
<dbReference type="PANTHER" id="PTHR11516:SF60">
    <property type="entry name" value="PYRUVATE DEHYDROGENASE E1 COMPONENT SUBUNIT ALPHA"/>
    <property type="match status" value="1"/>
</dbReference>
<dbReference type="InterPro" id="IPR001017">
    <property type="entry name" value="DH_E1"/>
</dbReference>
<gene>
    <name evidence="8" type="ORF">RN001_015546</name>
</gene>
<comment type="cofactor">
    <cofactor evidence="1">
        <name>thiamine diphosphate</name>
        <dbReference type="ChEBI" id="CHEBI:58937"/>
    </cofactor>
</comment>